<evidence type="ECO:0000313" key="3">
    <source>
        <dbReference type="Proteomes" id="UP000001472"/>
    </source>
</evidence>
<reference evidence="2 3" key="1">
    <citation type="journal article" date="2007" name="Proc. Natl. Acad. Sci. U.S.A.">
        <title>Genome plasticity of BCG and impact on vaccine efficacy.</title>
        <authorList>
            <person name="Brosch R."/>
            <person name="Gordon S.V."/>
            <person name="Garnier T."/>
            <person name="Eiglmeier K."/>
            <person name="Frigui W."/>
            <person name="Valenti P."/>
            <person name="Dos Santos S."/>
            <person name="Duthoy S."/>
            <person name="Lacroix C."/>
            <person name="Garcia-Pelayo C."/>
            <person name="Inwald J.K."/>
            <person name="Golby P."/>
            <person name="Garcia J.N."/>
            <person name="Hewinson R.G."/>
            <person name="Behr M.A."/>
            <person name="Quail M.A."/>
            <person name="Churcher C."/>
            <person name="Barrell B.G."/>
            <person name="Parkhill J."/>
            <person name="Cole S.T."/>
        </authorList>
    </citation>
    <scope>NUCLEOTIDE SEQUENCE [LARGE SCALE GENOMIC DNA]</scope>
    <source>
        <strain evidence="3">BCG / Pasteur 1173P2</strain>
    </source>
</reference>
<dbReference type="HOGENOM" id="CLU_2437604_0_0_11"/>
<evidence type="ECO:0000256" key="1">
    <source>
        <dbReference type="SAM" id="MobiDB-lite"/>
    </source>
</evidence>
<name>A0A0H3MG23_MYCBP</name>
<dbReference type="KEGG" id="mbb:BCG_2674"/>
<organism evidence="2 3">
    <name type="scientific">Mycobacterium bovis (strain BCG / Pasteur 1173P2)</name>
    <dbReference type="NCBI Taxonomy" id="410289"/>
    <lineage>
        <taxon>Bacteria</taxon>
        <taxon>Bacillati</taxon>
        <taxon>Actinomycetota</taxon>
        <taxon>Actinomycetes</taxon>
        <taxon>Mycobacteriales</taxon>
        <taxon>Mycobacteriaceae</taxon>
        <taxon>Mycobacterium</taxon>
        <taxon>Mycobacterium tuberculosis complex</taxon>
    </lineage>
</organism>
<gene>
    <name evidence="2" type="ordered locus">BCG_2674</name>
</gene>
<dbReference type="EMBL" id="AM408590">
    <property type="protein sequence ID" value="CAL72662.1"/>
    <property type="molecule type" value="Genomic_DNA"/>
</dbReference>
<proteinExistence type="predicted"/>
<dbReference type="Proteomes" id="UP000001472">
    <property type="component" value="Chromosome"/>
</dbReference>
<protein>
    <submittedName>
        <fullName evidence="2">Uncharacterized protein</fullName>
    </submittedName>
</protein>
<dbReference type="RefSeq" id="WP_003900544.1">
    <property type="nucleotide sequence ID" value="NC_008769.1"/>
</dbReference>
<feature type="region of interest" description="Disordered" evidence="1">
    <location>
        <begin position="66"/>
        <end position="90"/>
    </location>
</feature>
<sequence length="90" mass="9901">MDDLTRLRRELLDRFDVRDFTDWPPASLRALIATYDPWIDMTASPPQPVSPGGPRLRLVRLTTNPSARAAPIGNGGDSSVCAGEKQCRPP</sequence>
<dbReference type="AlphaFoldDB" id="A0A0H3MG23"/>
<evidence type="ECO:0000313" key="2">
    <source>
        <dbReference type="EMBL" id="CAL72662.1"/>
    </source>
</evidence>
<dbReference type="SMR" id="A0A0H3MG23"/>
<accession>A0A0H3MG23</accession>